<reference evidence="5 6" key="1">
    <citation type="submission" date="2018-09" db="EMBL/GenBank/DDBJ databases">
        <title>Genomic Encyclopedia of Archaeal and Bacterial Type Strains, Phase II (KMG-II): from individual species to whole genera.</title>
        <authorList>
            <person name="Goeker M."/>
        </authorList>
    </citation>
    <scope>NUCLEOTIDE SEQUENCE [LARGE SCALE GENOMIC DNA]</scope>
    <source>
        <strain evidence="5 6">DSM 13151</strain>
    </source>
</reference>
<dbReference type="SUPFAM" id="SSF47954">
    <property type="entry name" value="Cyclin-like"/>
    <property type="match status" value="1"/>
</dbReference>
<dbReference type="Proteomes" id="UP000283805">
    <property type="component" value="Unassembled WGS sequence"/>
</dbReference>
<dbReference type="InterPro" id="IPR000812">
    <property type="entry name" value="TFIIB"/>
</dbReference>
<evidence type="ECO:0000259" key="4">
    <source>
        <dbReference type="Pfam" id="PF00382"/>
    </source>
</evidence>
<dbReference type="PANTHER" id="PTHR11618:SF13">
    <property type="entry name" value="TRANSCRIPTION INITIATION FACTOR IIB"/>
    <property type="match status" value="1"/>
</dbReference>
<keyword evidence="1" id="KW-0805">Transcription regulation</keyword>
<organism evidence="5 6">
    <name type="scientific">Halopiger aswanensis</name>
    <dbReference type="NCBI Taxonomy" id="148449"/>
    <lineage>
        <taxon>Archaea</taxon>
        <taxon>Methanobacteriati</taxon>
        <taxon>Methanobacteriota</taxon>
        <taxon>Stenosarchaea group</taxon>
        <taxon>Halobacteria</taxon>
        <taxon>Halobacteriales</taxon>
        <taxon>Natrialbaceae</taxon>
        <taxon>Halopiger</taxon>
    </lineage>
</organism>
<evidence type="ECO:0000313" key="6">
    <source>
        <dbReference type="Proteomes" id="UP000283805"/>
    </source>
</evidence>
<proteinExistence type="predicted"/>
<comment type="caution">
    <text evidence="5">The sequence shown here is derived from an EMBL/GenBank/DDBJ whole genome shotgun (WGS) entry which is preliminary data.</text>
</comment>
<gene>
    <name evidence="5" type="ORF">ATJ93_3716</name>
</gene>
<accession>A0A419W089</accession>
<evidence type="ECO:0000256" key="1">
    <source>
        <dbReference type="ARBA" id="ARBA00023015"/>
    </source>
</evidence>
<evidence type="ECO:0000256" key="3">
    <source>
        <dbReference type="SAM" id="MobiDB-lite"/>
    </source>
</evidence>
<dbReference type="EMBL" id="RAPO01000004">
    <property type="protein sequence ID" value="RKD88897.1"/>
    <property type="molecule type" value="Genomic_DNA"/>
</dbReference>
<name>A0A419W089_9EURY</name>
<dbReference type="GO" id="GO:0070897">
    <property type="term" value="P:transcription preinitiation complex assembly"/>
    <property type="evidence" value="ECO:0007669"/>
    <property type="project" value="InterPro"/>
</dbReference>
<sequence>MFVPSSLARLGLGELIAPVENLFARLVESDCIVPPFRRVEEVRLIGVTAEVDGDVAVVVSLCGHVVNRVRVVLVLLRSQWRSKRERNLATGLGEVRCLVSALGLSDSFREQACSHFRRAQREDLCRGRSLEGVAAASVYAVSRCNGVGRTLEEISQVATCSRSQLECAYSAMNTELELPTAVPQPKRVLPRLATKLETPDSRQTDPGLMYWTFASDSLPFLRTGYCPVSICLLCSLVVFGSAGRVHTNSTPDAVVQFAVYAATTIGDVLRQSCREPRRYARLQPSTGRRGSLSSPRLGYPSDGVRV</sequence>
<dbReference type="AlphaFoldDB" id="A0A419W089"/>
<feature type="region of interest" description="Disordered" evidence="3">
    <location>
        <begin position="279"/>
        <end position="306"/>
    </location>
</feature>
<dbReference type="PANTHER" id="PTHR11618">
    <property type="entry name" value="TRANSCRIPTION INITIATION FACTOR IIB-RELATED"/>
    <property type="match status" value="1"/>
</dbReference>
<dbReference type="GO" id="GO:0017025">
    <property type="term" value="F:TBP-class protein binding"/>
    <property type="evidence" value="ECO:0007669"/>
    <property type="project" value="InterPro"/>
</dbReference>
<evidence type="ECO:0000313" key="5">
    <source>
        <dbReference type="EMBL" id="RKD88897.1"/>
    </source>
</evidence>
<dbReference type="Gene3D" id="1.10.472.10">
    <property type="entry name" value="Cyclin-like"/>
    <property type="match status" value="1"/>
</dbReference>
<keyword evidence="6" id="KW-1185">Reference proteome</keyword>
<dbReference type="InterPro" id="IPR036915">
    <property type="entry name" value="Cyclin-like_sf"/>
</dbReference>
<dbReference type="GO" id="GO:0097550">
    <property type="term" value="C:transcription preinitiation complex"/>
    <property type="evidence" value="ECO:0007669"/>
    <property type="project" value="TreeGrafter"/>
</dbReference>
<dbReference type="Pfam" id="PF00382">
    <property type="entry name" value="TFIIB"/>
    <property type="match status" value="1"/>
</dbReference>
<dbReference type="InterPro" id="IPR013150">
    <property type="entry name" value="TFIIB_cyclin"/>
</dbReference>
<protein>
    <submittedName>
        <fullName evidence="5">Transcription factor TFIIB repeat-containing protein</fullName>
    </submittedName>
</protein>
<keyword evidence="2" id="KW-0804">Transcription</keyword>
<feature type="domain" description="Transcription factor TFIIB cyclin-like" evidence="4">
    <location>
        <begin position="85"/>
        <end position="173"/>
    </location>
</feature>
<feature type="compositionally biased region" description="Polar residues" evidence="3">
    <location>
        <begin position="283"/>
        <end position="294"/>
    </location>
</feature>
<evidence type="ECO:0000256" key="2">
    <source>
        <dbReference type="ARBA" id="ARBA00023163"/>
    </source>
</evidence>